<evidence type="ECO:0000256" key="1">
    <source>
        <dbReference type="ARBA" id="ARBA00022679"/>
    </source>
</evidence>
<dbReference type="SUPFAM" id="SSF55729">
    <property type="entry name" value="Acyl-CoA N-acyltransferases (Nat)"/>
    <property type="match status" value="1"/>
</dbReference>
<evidence type="ECO:0000256" key="3">
    <source>
        <dbReference type="ARBA" id="ARBA00038502"/>
    </source>
</evidence>
<dbReference type="RefSeq" id="WP_055266677.1">
    <property type="nucleotide sequence ID" value="NZ_CABIXQ010000016.1"/>
</dbReference>
<name>A0A174I049_9CLOT</name>
<dbReference type="Gene3D" id="3.40.630.30">
    <property type="match status" value="2"/>
</dbReference>
<dbReference type="AlphaFoldDB" id="A0A174I049"/>
<dbReference type="PROSITE" id="PS51186">
    <property type="entry name" value="GNAT"/>
    <property type="match status" value="1"/>
</dbReference>
<evidence type="ECO:0000256" key="2">
    <source>
        <dbReference type="ARBA" id="ARBA00023315"/>
    </source>
</evidence>
<dbReference type="EMBL" id="CYZX01000016">
    <property type="protein sequence ID" value="CUO78455.1"/>
    <property type="molecule type" value="Genomic_DNA"/>
</dbReference>
<dbReference type="InterPro" id="IPR016181">
    <property type="entry name" value="Acyl_CoA_acyltransferase"/>
</dbReference>
<keyword evidence="1 5" id="KW-0808">Transferase</keyword>
<protein>
    <submittedName>
        <fullName evidence="5">GNAT family acetyltransferase</fullName>
        <ecNumber evidence="5">2.3.1.-</ecNumber>
    </submittedName>
</protein>
<dbReference type="PANTHER" id="PTHR43792">
    <property type="entry name" value="GNAT FAMILY, PUTATIVE (AFU_ORTHOLOGUE AFUA_3G00765)-RELATED-RELATED"/>
    <property type="match status" value="1"/>
</dbReference>
<dbReference type="GO" id="GO:0008999">
    <property type="term" value="F:protein-N-terminal-alanine acetyltransferase activity"/>
    <property type="evidence" value="ECO:0007669"/>
    <property type="project" value="TreeGrafter"/>
</dbReference>
<proteinExistence type="inferred from homology"/>
<dbReference type="OrthoDB" id="9801656at2"/>
<evidence type="ECO:0000313" key="5">
    <source>
        <dbReference type="EMBL" id="CUO78455.1"/>
    </source>
</evidence>
<feature type="domain" description="N-acetyltransferase" evidence="4">
    <location>
        <begin position="142"/>
        <end position="306"/>
    </location>
</feature>
<organism evidence="5 6">
    <name type="scientific">Clostridium disporicum</name>
    <dbReference type="NCBI Taxonomy" id="84024"/>
    <lineage>
        <taxon>Bacteria</taxon>
        <taxon>Bacillati</taxon>
        <taxon>Bacillota</taxon>
        <taxon>Clostridia</taxon>
        <taxon>Eubacteriales</taxon>
        <taxon>Clostridiaceae</taxon>
        <taxon>Clostridium</taxon>
    </lineage>
</organism>
<dbReference type="EC" id="2.3.1.-" evidence="5"/>
<sequence>MENQKEIYIELVNGTLNDYVIKDKDKILIGRFTIVELDKENKKCNVKLKFYRDKNYDLLKDAIKSILKAIFKDNDIFKANFIVNENTNLSPFLDMGFTLEAIFTDNLFIKGNFQDELGLGINRNEYINCSRNTIVELKGRNIKIRNFTPDDAEELTEYYIRNKDHLKNFEPTRDSSFYTYEVQKEILLESYRQLMTGAGSDLGIYKDDKLIGKIKISNVVYGVFKNGIVGYSIDKEYEGKGYMKEAVNLALEYAKNYLDLHRLEASILTDNVRSKGVLLSCGFEEVGLNKNYLYINGSWRDHITFYKII</sequence>
<reference evidence="5 6" key="1">
    <citation type="submission" date="2015-09" db="EMBL/GenBank/DDBJ databases">
        <authorList>
            <consortium name="Pathogen Informatics"/>
        </authorList>
    </citation>
    <scope>NUCLEOTIDE SEQUENCE [LARGE SCALE GENOMIC DNA]</scope>
    <source>
        <strain evidence="5 6">2789STDY5834856</strain>
    </source>
</reference>
<dbReference type="Proteomes" id="UP000095594">
    <property type="component" value="Unassembled WGS sequence"/>
</dbReference>
<keyword evidence="2 5" id="KW-0012">Acyltransferase</keyword>
<dbReference type="InterPro" id="IPR000182">
    <property type="entry name" value="GNAT_dom"/>
</dbReference>
<accession>A0A174I049</accession>
<dbReference type="Pfam" id="PF13302">
    <property type="entry name" value="Acetyltransf_3"/>
    <property type="match status" value="1"/>
</dbReference>
<evidence type="ECO:0000259" key="4">
    <source>
        <dbReference type="PROSITE" id="PS51186"/>
    </source>
</evidence>
<dbReference type="GO" id="GO:0005737">
    <property type="term" value="C:cytoplasm"/>
    <property type="evidence" value="ECO:0007669"/>
    <property type="project" value="TreeGrafter"/>
</dbReference>
<comment type="similarity">
    <text evidence="3">Belongs to the acetyltransferase family. RimJ subfamily.</text>
</comment>
<dbReference type="PANTHER" id="PTHR43792:SF8">
    <property type="entry name" value="[RIBOSOMAL PROTEIN US5]-ALANINE N-ACETYLTRANSFERASE"/>
    <property type="match status" value="1"/>
</dbReference>
<gene>
    <name evidence="5" type="primary">ydaF</name>
    <name evidence="5" type="ORF">ERS852471_02289</name>
</gene>
<evidence type="ECO:0000313" key="6">
    <source>
        <dbReference type="Proteomes" id="UP000095594"/>
    </source>
</evidence>
<dbReference type="InterPro" id="IPR051531">
    <property type="entry name" value="N-acetyltransferase"/>
</dbReference>